<sequence>MLKTLASRTAKSSGTRLNVDTQGIPGALSEFPAGREPLRRAPACFYGQYCTLSSILSQKKPSKSFYPTRSEVFSLHYRLPLPNGARTCPVSILNQTPMDVPGLERSGVEAAGSAGFGSGGQTKTELLACQCHEAVDWSQPQALPNNPLSSNARQ</sequence>
<proteinExistence type="predicted"/>
<name>A0AAV4DY27_9GAST</name>
<dbReference type="AlphaFoldDB" id="A0AAV4DY27"/>
<comment type="caution">
    <text evidence="2">The sequence shown here is derived from an EMBL/GenBank/DDBJ whole genome shotgun (WGS) entry which is preliminary data.</text>
</comment>
<accession>A0AAV4DY27</accession>
<keyword evidence="3" id="KW-1185">Reference proteome</keyword>
<evidence type="ECO:0000256" key="1">
    <source>
        <dbReference type="SAM" id="MobiDB-lite"/>
    </source>
</evidence>
<dbReference type="Proteomes" id="UP000735302">
    <property type="component" value="Unassembled WGS sequence"/>
</dbReference>
<reference evidence="2 3" key="1">
    <citation type="journal article" date="2021" name="Elife">
        <title>Chloroplast acquisition without the gene transfer in kleptoplastic sea slugs, Plakobranchus ocellatus.</title>
        <authorList>
            <person name="Maeda T."/>
            <person name="Takahashi S."/>
            <person name="Yoshida T."/>
            <person name="Shimamura S."/>
            <person name="Takaki Y."/>
            <person name="Nagai Y."/>
            <person name="Toyoda A."/>
            <person name="Suzuki Y."/>
            <person name="Arimoto A."/>
            <person name="Ishii H."/>
            <person name="Satoh N."/>
            <person name="Nishiyama T."/>
            <person name="Hasebe M."/>
            <person name="Maruyama T."/>
            <person name="Minagawa J."/>
            <person name="Obokata J."/>
            <person name="Shigenobu S."/>
        </authorList>
    </citation>
    <scope>NUCLEOTIDE SEQUENCE [LARGE SCALE GENOMIC DNA]</scope>
</reference>
<evidence type="ECO:0000313" key="2">
    <source>
        <dbReference type="EMBL" id="GFO48959.1"/>
    </source>
</evidence>
<gene>
    <name evidence="2" type="ORF">PoB_007546400</name>
</gene>
<feature type="region of interest" description="Disordered" evidence="1">
    <location>
        <begin position="1"/>
        <end position="31"/>
    </location>
</feature>
<dbReference type="EMBL" id="BLXT01008455">
    <property type="protein sequence ID" value="GFO48959.1"/>
    <property type="molecule type" value="Genomic_DNA"/>
</dbReference>
<organism evidence="2 3">
    <name type="scientific">Plakobranchus ocellatus</name>
    <dbReference type="NCBI Taxonomy" id="259542"/>
    <lineage>
        <taxon>Eukaryota</taxon>
        <taxon>Metazoa</taxon>
        <taxon>Spiralia</taxon>
        <taxon>Lophotrochozoa</taxon>
        <taxon>Mollusca</taxon>
        <taxon>Gastropoda</taxon>
        <taxon>Heterobranchia</taxon>
        <taxon>Euthyneura</taxon>
        <taxon>Panpulmonata</taxon>
        <taxon>Sacoglossa</taxon>
        <taxon>Placobranchoidea</taxon>
        <taxon>Plakobranchidae</taxon>
        <taxon>Plakobranchus</taxon>
    </lineage>
</organism>
<evidence type="ECO:0000313" key="3">
    <source>
        <dbReference type="Proteomes" id="UP000735302"/>
    </source>
</evidence>
<feature type="compositionally biased region" description="Polar residues" evidence="1">
    <location>
        <begin position="1"/>
        <end position="21"/>
    </location>
</feature>
<protein>
    <submittedName>
        <fullName evidence="2">Uncharacterized protein</fullName>
    </submittedName>
</protein>